<evidence type="ECO:0008006" key="4">
    <source>
        <dbReference type="Google" id="ProtNLM"/>
    </source>
</evidence>
<protein>
    <recommendedName>
        <fullName evidence="4">CU044_5270 family protein</fullName>
    </recommendedName>
</protein>
<dbReference type="EMBL" id="BAAATZ010000016">
    <property type="protein sequence ID" value="GAA2729695.1"/>
    <property type="molecule type" value="Genomic_DNA"/>
</dbReference>
<sequence>MNEMEELRAARPAHLDAPVDAATRARELNHAFAQPRQPRRKTSPLRNARPMWGLGLAGAATAAAVAIAGLPGGTPSPPVAPAAASPSAAVVLDARTVLLSAASQAEAQQEKTADWWTSETVQRHMSRVQGDPSYAVYEISKSKAWTPYAPGGEQGGSSQRLGFEFPTPEDEAAWRQAGSPSKVAVAAPKPAAVGAPGRASYEITREPGKESTESNRLVDGDKVFWLGENVTMQDLLSLPDDPKRLKAWLLRSYKGHDTESSSVPMTSDAWLYRVATGLIADMPVTPKVRGAAFRMLADLKTVQVVANVTDFDGRSGTAVTMKEKANGAVLLNRLLFDQATGRALQTDGVVVEPGGYQKDLPAGTIWNSVTITSSGWADERP</sequence>
<accession>A0ABP6GVI0</accession>
<feature type="compositionally biased region" description="Basic and acidic residues" evidence="1">
    <location>
        <begin position="203"/>
        <end position="215"/>
    </location>
</feature>
<name>A0ABP6GVI0_9ACTN</name>
<comment type="caution">
    <text evidence="2">The sequence shown here is derived from an EMBL/GenBank/DDBJ whole genome shotgun (WGS) entry which is preliminary data.</text>
</comment>
<evidence type="ECO:0000313" key="3">
    <source>
        <dbReference type="Proteomes" id="UP001501842"/>
    </source>
</evidence>
<proteinExistence type="predicted"/>
<reference evidence="3" key="1">
    <citation type="journal article" date="2019" name="Int. J. Syst. Evol. Microbiol.">
        <title>The Global Catalogue of Microorganisms (GCM) 10K type strain sequencing project: providing services to taxonomists for standard genome sequencing and annotation.</title>
        <authorList>
            <consortium name="The Broad Institute Genomics Platform"/>
            <consortium name="The Broad Institute Genome Sequencing Center for Infectious Disease"/>
            <person name="Wu L."/>
            <person name="Ma J."/>
        </authorList>
    </citation>
    <scope>NUCLEOTIDE SEQUENCE [LARGE SCALE GENOMIC DNA]</scope>
    <source>
        <strain evidence="3">JCM 8201</strain>
    </source>
</reference>
<dbReference type="Proteomes" id="UP001501842">
    <property type="component" value="Unassembled WGS sequence"/>
</dbReference>
<evidence type="ECO:0000256" key="1">
    <source>
        <dbReference type="SAM" id="MobiDB-lite"/>
    </source>
</evidence>
<evidence type="ECO:0000313" key="2">
    <source>
        <dbReference type="EMBL" id="GAA2729695.1"/>
    </source>
</evidence>
<feature type="region of interest" description="Disordered" evidence="1">
    <location>
        <begin position="177"/>
        <end position="215"/>
    </location>
</feature>
<dbReference type="RefSeq" id="WP_344452140.1">
    <property type="nucleotide sequence ID" value="NZ_BAAATZ010000016.1"/>
</dbReference>
<feature type="compositionally biased region" description="Low complexity" evidence="1">
    <location>
        <begin position="179"/>
        <end position="197"/>
    </location>
</feature>
<gene>
    <name evidence="2" type="ORF">GCM10010439_40760</name>
</gene>
<feature type="region of interest" description="Disordered" evidence="1">
    <location>
        <begin position="25"/>
        <end position="47"/>
    </location>
</feature>
<dbReference type="NCBIfam" id="NF038083">
    <property type="entry name" value="CU044_5270_fam"/>
    <property type="match status" value="1"/>
</dbReference>
<keyword evidence="3" id="KW-1185">Reference proteome</keyword>
<dbReference type="InterPro" id="IPR047789">
    <property type="entry name" value="CU044_5270-like"/>
</dbReference>
<organism evidence="2 3">
    <name type="scientific">Actinocorallia aurantiaca</name>
    <dbReference type="NCBI Taxonomy" id="46204"/>
    <lineage>
        <taxon>Bacteria</taxon>
        <taxon>Bacillati</taxon>
        <taxon>Actinomycetota</taxon>
        <taxon>Actinomycetes</taxon>
        <taxon>Streptosporangiales</taxon>
        <taxon>Thermomonosporaceae</taxon>
        <taxon>Actinocorallia</taxon>
    </lineage>
</organism>